<proteinExistence type="predicted"/>
<dbReference type="EMBL" id="AAOE01000003">
    <property type="protein sequence ID" value="EAR10562.1"/>
    <property type="molecule type" value="Genomic_DNA"/>
</dbReference>
<dbReference type="AlphaFoldDB" id="A4BAU9"/>
<evidence type="ECO:0000313" key="1">
    <source>
        <dbReference type="EMBL" id="EAR10562.1"/>
    </source>
</evidence>
<name>A4BAU9_9GAMM</name>
<dbReference type="STRING" id="314283.MED297_11120"/>
<reference evidence="1 2" key="1">
    <citation type="submission" date="2006-02" db="EMBL/GenBank/DDBJ databases">
        <authorList>
            <person name="Pinhassi J."/>
            <person name="Pedros-Alio C."/>
            <person name="Ferriera S."/>
            <person name="Johnson J."/>
            <person name="Kravitz S."/>
            <person name="Halpern A."/>
            <person name="Remington K."/>
            <person name="Beeson K."/>
            <person name="Tran B."/>
            <person name="Rogers Y.-H."/>
            <person name="Friedman R."/>
            <person name="Venter J.C."/>
        </authorList>
    </citation>
    <scope>NUCLEOTIDE SEQUENCE [LARGE SCALE GENOMIC DNA]</scope>
    <source>
        <strain evidence="1 2">MED297</strain>
    </source>
</reference>
<organism evidence="1 2">
    <name type="scientific">Reinekea blandensis MED297</name>
    <dbReference type="NCBI Taxonomy" id="314283"/>
    <lineage>
        <taxon>Bacteria</taxon>
        <taxon>Pseudomonadati</taxon>
        <taxon>Pseudomonadota</taxon>
        <taxon>Gammaproteobacteria</taxon>
        <taxon>Oceanospirillales</taxon>
        <taxon>Saccharospirillaceae</taxon>
        <taxon>Reinekea</taxon>
    </lineage>
</organism>
<evidence type="ECO:0000313" key="2">
    <source>
        <dbReference type="Proteomes" id="UP000005953"/>
    </source>
</evidence>
<dbReference type="Proteomes" id="UP000005953">
    <property type="component" value="Unassembled WGS sequence"/>
</dbReference>
<dbReference type="HOGENOM" id="CLU_747780_0_0_6"/>
<accession>A4BAU9</accession>
<gene>
    <name evidence="1" type="ORF">MED297_11120</name>
</gene>
<keyword evidence="2" id="KW-1185">Reference proteome</keyword>
<protein>
    <submittedName>
        <fullName evidence="1">Uncharacterized protein</fullName>
    </submittedName>
</protein>
<comment type="caution">
    <text evidence="1">The sequence shown here is derived from an EMBL/GenBank/DDBJ whole genome shotgun (WGS) entry which is preliminary data.</text>
</comment>
<sequence>MLASTLDATEYAGYQIQPDHLGVGFDSDMATMRQACLQGDWIETGNVRGELNYLSSQTAEAFIEQTYGKVKGGINLILFAGSVSTSLSSRVTENRRSASSSIRLIYDARDLSLENRTLTPLGQSMVGADPMTILSTCGDAFIHHIKLGSEIYVTTRLHFRSVEEYQKWVTKIKVRFLFYSKTKTKTKEWLKLTENAVYSIDVNTQGGMTPRLQELLDQNPRYCQTDAMTDCETTLEKLFDYLFSPSGYAQDIESAPKTVLSMNTQTYQASAHFGLVADPLDRGAPFTFENERLSVRFVSNQQSIATLDAFIAVETDDSQREAYENTRAKAVENIQWLDEAAEDCRQTTLLAFCRQQVDAALARQHNLNEF</sequence>